<dbReference type="Proteomes" id="UP000474957">
    <property type="component" value="Unassembled WGS sequence"/>
</dbReference>
<comment type="function">
    <text evidence="4">Thiol-specific peroxidase that catalyzes the reduction of hydrogen peroxide and organic hydroperoxides to water and alcohols, respectively. Plays a role in cell protection against oxidative stress by detoxifying peroxides.</text>
</comment>
<comment type="similarity">
    <text evidence="4">Belongs to the peroxiredoxin family. Prx5 subfamily.</text>
</comment>
<feature type="active site" description="Cysteine sulfenic acid (-SOH) intermediate" evidence="3">
    <location>
        <position position="49"/>
    </location>
</feature>
<evidence type="ECO:0000259" key="5">
    <source>
        <dbReference type="PROSITE" id="PS51352"/>
    </source>
</evidence>
<evidence type="ECO:0000256" key="3">
    <source>
        <dbReference type="PIRSR" id="PIRSR637944-1"/>
    </source>
</evidence>
<keyword evidence="4" id="KW-0676">Redox-active center</keyword>
<evidence type="ECO:0000256" key="4">
    <source>
        <dbReference type="RuleBase" id="RU366011"/>
    </source>
</evidence>
<dbReference type="GO" id="GO:0042744">
    <property type="term" value="P:hydrogen peroxide catabolic process"/>
    <property type="evidence" value="ECO:0007669"/>
    <property type="project" value="TreeGrafter"/>
</dbReference>
<evidence type="ECO:0000256" key="1">
    <source>
        <dbReference type="ARBA" id="ARBA00022559"/>
    </source>
</evidence>
<dbReference type="PANTHER" id="PTHR10430:SF16">
    <property type="entry name" value="PEROXIREDOXIN-5, MITOCHONDRIAL"/>
    <property type="match status" value="1"/>
</dbReference>
<dbReference type="GO" id="GO:0005737">
    <property type="term" value="C:cytoplasm"/>
    <property type="evidence" value="ECO:0007669"/>
    <property type="project" value="TreeGrafter"/>
</dbReference>
<dbReference type="CDD" id="cd03013">
    <property type="entry name" value="PRX5_like"/>
    <property type="match status" value="1"/>
</dbReference>
<dbReference type="GO" id="GO:0045454">
    <property type="term" value="P:cell redox homeostasis"/>
    <property type="evidence" value="ECO:0007669"/>
    <property type="project" value="TreeGrafter"/>
</dbReference>
<dbReference type="GO" id="GO:0008379">
    <property type="term" value="F:thioredoxin peroxidase activity"/>
    <property type="evidence" value="ECO:0007669"/>
    <property type="project" value="InterPro"/>
</dbReference>
<dbReference type="PROSITE" id="PS51352">
    <property type="entry name" value="THIOREDOXIN_2"/>
    <property type="match status" value="1"/>
</dbReference>
<comment type="caution">
    <text evidence="6">The sequence shown here is derived from an EMBL/GenBank/DDBJ whole genome shotgun (WGS) entry which is preliminary data.</text>
</comment>
<evidence type="ECO:0000256" key="2">
    <source>
        <dbReference type="ARBA" id="ARBA00023002"/>
    </source>
</evidence>
<keyword evidence="7" id="KW-1185">Reference proteome</keyword>
<organism evidence="6 7">
    <name type="scientific">Halovulum marinum</name>
    <dbReference type="NCBI Taxonomy" id="2662447"/>
    <lineage>
        <taxon>Bacteria</taxon>
        <taxon>Pseudomonadati</taxon>
        <taxon>Pseudomonadota</taxon>
        <taxon>Alphaproteobacteria</taxon>
        <taxon>Rhodobacterales</taxon>
        <taxon>Paracoccaceae</taxon>
        <taxon>Halovulum</taxon>
    </lineage>
</organism>
<feature type="domain" description="Thioredoxin" evidence="5">
    <location>
        <begin position="3"/>
        <end position="162"/>
    </location>
</feature>
<reference evidence="6 7" key="1">
    <citation type="submission" date="2019-10" db="EMBL/GenBank/DDBJ databases">
        <title>Cognatihalovulum marinum gen. nov. sp. nov., a new member of the family Rhodobacteraceae isolated from deep seawater of the Northwest Indian Ocean.</title>
        <authorList>
            <person name="Ruan C."/>
            <person name="Wang J."/>
            <person name="Zheng X."/>
            <person name="Song L."/>
            <person name="Zhu Y."/>
            <person name="Huang Y."/>
            <person name="Lu Z."/>
            <person name="Du W."/>
            <person name="Huang L."/>
            <person name="Dai X."/>
        </authorList>
    </citation>
    <scope>NUCLEOTIDE SEQUENCE [LARGE SCALE GENOMIC DNA]</scope>
    <source>
        <strain evidence="6 7">2CG4</strain>
    </source>
</reference>
<proteinExistence type="inferred from homology"/>
<evidence type="ECO:0000313" key="7">
    <source>
        <dbReference type="Proteomes" id="UP000474957"/>
    </source>
</evidence>
<keyword evidence="2 4" id="KW-0560">Oxidoreductase</keyword>
<dbReference type="Gene3D" id="3.40.30.10">
    <property type="entry name" value="Glutaredoxin"/>
    <property type="match status" value="1"/>
</dbReference>
<accession>A0A6L5Z6G2</accession>
<name>A0A6L5Z6G2_9RHOB</name>
<dbReference type="GO" id="GO:0034599">
    <property type="term" value="P:cellular response to oxidative stress"/>
    <property type="evidence" value="ECO:0007669"/>
    <property type="project" value="InterPro"/>
</dbReference>
<dbReference type="AlphaFoldDB" id="A0A6L5Z6G2"/>
<dbReference type="SUPFAM" id="SSF52833">
    <property type="entry name" value="Thioredoxin-like"/>
    <property type="match status" value="1"/>
</dbReference>
<evidence type="ECO:0000313" key="6">
    <source>
        <dbReference type="EMBL" id="MSU91949.1"/>
    </source>
</evidence>
<comment type="catalytic activity">
    <reaction evidence="4">
        <text>a hydroperoxide + 2 glutathione = an alcohol + glutathione disulfide + H2O</text>
        <dbReference type="Rhea" id="RHEA:62632"/>
        <dbReference type="ChEBI" id="CHEBI:15377"/>
        <dbReference type="ChEBI" id="CHEBI:30879"/>
        <dbReference type="ChEBI" id="CHEBI:35924"/>
        <dbReference type="ChEBI" id="CHEBI:57925"/>
        <dbReference type="ChEBI" id="CHEBI:58297"/>
        <dbReference type="EC" id="1.11.1.27"/>
    </reaction>
</comment>
<dbReference type="RefSeq" id="WP_154449380.1">
    <property type="nucleotide sequence ID" value="NZ_WIND01000030.1"/>
</dbReference>
<dbReference type="PANTHER" id="PTHR10430">
    <property type="entry name" value="PEROXIREDOXIN"/>
    <property type="match status" value="1"/>
</dbReference>
<dbReference type="Pfam" id="PF08534">
    <property type="entry name" value="Redoxin"/>
    <property type="match status" value="1"/>
</dbReference>
<keyword evidence="4" id="KW-0049">Antioxidant</keyword>
<sequence>MTISVGDRLPQATFLTLGPDGPEEVTAERFFGAGRAVLIGMPGAFTGTCSSAHLPSVVAAMEQIRARGVDRVAVVTVNDPFVLDAWSRAHGAAEAGVTMLADADAAFTRAMGLVFSAPQRGLIDRSVRYAAIIDDGVVTELDVEQGRGTCDMTGGAAILAKL</sequence>
<dbReference type="EMBL" id="WIND01000030">
    <property type="protein sequence ID" value="MSU91949.1"/>
    <property type="molecule type" value="Genomic_DNA"/>
</dbReference>
<protein>
    <recommendedName>
        <fullName evidence="4">Glutathione-dependent peroxiredoxin</fullName>
        <ecNumber evidence="4">1.11.1.27</ecNumber>
    </recommendedName>
</protein>
<dbReference type="InterPro" id="IPR013740">
    <property type="entry name" value="Redoxin"/>
</dbReference>
<gene>
    <name evidence="6" type="ORF">GE300_20550</name>
</gene>
<dbReference type="InterPro" id="IPR013766">
    <property type="entry name" value="Thioredoxin_domain"/>
</dbReference>
<dbReference type="InterPro" id="IPR037944">
    <property type="entry name" value="PRX5-like"/>
</dbReference>
<dbReference type="EC" id="1.11.1.27" evidence="4"/>
<keyword evidence="1 4" id="KW-0575">Peroxidase</keyword>
<dbReference type="InterPro" id="IPR036249">
    <property type="entry name" value="Thioredoxin-like_sf"/>
</dbReference>